<dbReference type="STRING" id="1385699.A7A78_04495"/>
<gene>
    <name evidence="2" type="ORF">A7A78_04495</name>
</gene>
<dbReference type="InterPro" id="IPR011990">
    <property type="entry name" value="TPR-like_helical_dom_sf"/>
</dbReference>
<dbReference type="RefSeq" id="WP_068762166.1">
    <property type="nucleotide sequence ID" value="NZ_LXIE01000023.1"/>
</dbReference>
<evidence type="ECO:0000256" key="1">
    <source>
        <dbReference type="SAM" id="MobiDB-lite"/>
    </source>
</evidence>
<dbReference type="Gene3D" id="1.25.40.10">
    <property type="entry name" value="Tetratricopeptide repeat domain"/>
    <property type="match status" value="1"/>
</dbReference>
<evidence type="ECO:0000313" key="3">
    <source>
        <dbReference type="Proteomes" id="UP000077552"/>
    </source>
</evidence>
<dbReference type="OrthoDB" id="1122255at2"/>
<proteinExistence type="predicted"/>
<dbReference type="Proteomes" id="UP000077552">
    <property type="component" value="Unassembled WGS sequence"/>
</dbReference>
<accession>A0A1A9LDD5</accession>
<comment type="caution">
    <text evidence="2">The sequence shown here is derived from an EMBL/GenBank/DDBJ whole genome shotgun (WGS) entry which is preliminary data.</text>
</comment>
<reference evidence="2 3" key="1">
    <citation type="submission" date="2016-05" db="EMBL/GenBank/DDBJ databases">
        <title>Genome sequencing of Vitellibacter soesokkakensis RSSK-12.</title>
        <authorList>
            <person name="Thevarajoo S."/>
            <person name="Selvaratnam C."/>
            <person name="Goh K.M."/>
            <person name="Chan K.-G."/>
            <person name="Chong C.S."/>
        </authorList>
    </citation>
    <scope>NUCLEOTIDE SEQUENCE [LARGE SCALE GENOMIC DNA]</scope>
    <source>
        <strain evidence="2 3">RSSK-12</strain>
    </source>
</reference>
<dbReference type="SUPFAM" id="SSF48452">
    <property type="entry name" value="TPR-like"/>
    <property type="match status" value="1"/>
</dbReference>
<dbReference type="EMBL" id="LXIE01000023">
    <property type="protein sequence ID" value="OAD91077.1"/>
    <property type="molecule type" value="Genomic_DNA"/>
</dbReference>
<dbReference type="AlphaFoldDB" id="A0A1A9LDD5"/>
<protein>
    <submittedName>
        <fullName evidence="2">Uncharacterized protein</fullName>
    </submittedName>
</protein>
<sequence>MDTNTHNIYLFKALDAYPFALEEAIEALNYALSYDEKNVQALCLMANLQADQLNDFEAAKHYFEAAVASKMELPRIYPDYVYTLIRNEDFEEAQKVLDYALLLKGADKALLNLLQGQLFEAQKCNKKALKAYKCGLKLGLNNHFITFAENEIERVKKKLPKKRKEKKKSKTKRKEKKSNRSNK</sequence>
<organism evidence="2 3">
    <name type="scientific">Aequorivita soesokkakensis</name>
    <dbReference type="NCBI Taxonomy" id="1385699"/>
    <lineage>
        <taxon>Bacteria</taxon>
        <taxon>Pseudomonadati</taxon>
        <taxon>Bacteroidota</taxon>
        <taxon>Flavobacteriia</taxon>
        <taxon>Flavobacteriales</taxon>
        <taxon>Flavobacteriaceae</taxon>
        <taxon>Aequorivita</taxon>
    </lineage>
</organism>
<evidence type="ECO:0000313" key="2">
    <source>
        <dbReference type="EMBL" id="OAD91077.1"/>
    </source>
</evidence>
<name>A0A1A9LDD5_9FLAO</name>
<feature type="region of interest" description="Disordered" evidence="1">
    <location>
        <begin position="158"/>
        <end position="183"/>
    </location>
</feature>
<keyword evidence="3" id="KW-1185">Reference proteome</keyword>